<dbReference type="EMBL" id="KX987158">
    <property type="protein sequence ID" value="APU92823.1"/>
    <property type="molecule type" value="Genomic_DNA"/>
</dbReference>
<proteinExistence type="predicted"/>
<feature type="domain" description="3'-5' exoribonuclease Rv2179c-like" evidence="1">
    <location>
        <begin position="3"/>
        <end position="162"/>
    </location>
</feature>
<organism evidence="2 3">
    <name type="scientific">Salmonella phage vB_SenS_Sasha</name>
    <dbReference type="NCBI Taxonomy" id="1913114"/>
    <lineage>
        <taxon>Viruses</taxon>
        <taxon>Duplodnaviria</taxon>
        <taxon>Heunggongvirae</taxon>
        <taxon>Uroviricota</taxon>
        <taxon>Caudoviricetes</taxon>
        <taxon>Sashavirus</taxon>
        <taxon>Sashavirus sasha</taxon>
    </lineage>
</organism>
<keyword evidence="2" id="KW-0540">Nuclease</keyword>
<dbReference type="GO" id="GO:0004527">
    <property type="term" value="F:exonuclease activity"/>
    <property type="evidence" value="ECO:0007669"/>
    <property type="project" value="UniProtKB-KW"/>
</dbReference>
<evidence type="ECO:0000259" key="1">
    <source>
        <dbReference type="Pfam" id="PF16473"/>
    </source>
</evidence>
<keyword evidence="2" id="KW-0269">Exonuclease</keyword>
<protein>
    <submittedName>
        <fullName evidence="2">Exonuclease</fullName>
    </submittedName>
</protein>
<accession>A0A1P8DTS7</accession>
<gene>
    <name evidence="2" type="ORF">CPTSasha_67</name>
</gene>
<sequence length="168" mass="18852">MRDLMVDIETCGTKPGCAVLSIGAVYFDRQGNIGETFYASMGFNALAYGHTDPDTMKWWSQQSEQAQKDAFGGTADPVQVAKDFAKFIWHDAKPWGNGSTFDITILEAWFNAVGVRCPWKFWNVRDVRTAVDLLGINPKEFTRDGTYHNALDDCLHQIKYLTSGTKTL</sequence>
<dbReference type="Gene3D" id="3.30.420.10">
    <property type="entry name" value="Ribonuclease H-like superfamily/Ribonuclease H"/>
    <property type="match status" value="1"/>
</dbReference>
<evidence type="ECO:0000313" key="2">
    <source>
        <dbReference type="EMBL" id="APU92823.1"/>
    </source>
</evidence>
<keyword evidence="3" id="KW-1185">Reference proteome</keyword>
<name>A0A1P8DTS7_9CAUD</name>
<dbReference type="InterPro" id="IPR033390">
    <property type="entry name" value="Rv2179c-like"/>
</dbReference>
<dbReference type="InterPro" id="IPR012337">
    <property type="entry name" value="RNaseH-like_sf"/>
</dbReference>
<dbReference type="Proteomes" id="UP000223290">
    <property type="component" value="Segment"/>
</dbReference>
<dbReference type="SUPFAM" id="SSF53098">
    <property type="entry name" value="Ribonuclease H-like"/>
    <property type="match status" value="1"/>
</dbReference>
<reference evidence="3" key="1">
    <citation type="submission" date="2016-10" db="EMBL/GenBank/DDBJ databases">
        <title>Complete genome of Salmonella enterica bacteriophage Sasha.</title>
        <authorList>
            <person name="Zeng C."/>
            <person name="Xie Y."/>
            <person name="Gill J.J."/>
        </authorList>
    </citation>
    <scope>NUCLEOTIDE SEQUENCE [LARGE SCALE GENOMIC DNA]</scope>
</reference>
<evidence type="ECO:0000313" key="3">
    <source>
        <dbReference type="Proteomes" id="UP000223290"/>
    </source>
</evidence>
<keyword evidence="2" id="KW-0378">Hydrolase</keyword>
<dbReference type="Pfam" id="PF16473">
    <property type="entry name" value="Rv2179c-like"/>
    <property type="match status" value="1"/>
</dbReference>
<dbReference type="GO" id="GO:0003676">
    <property type="term" value="F:nucleic acid binding"/>
    <property type="evidence" value="ECO:0007669"/>
    <property type="project" value="InterPro"/>
</dbReference>
<dbReference type="InterPro" id="IPR036397">
    <property type="entry name" value="RNaseH_sf"/>
</dbReference>